<evidence type="ECO:0000259" key="7">
    <source>
        <dbReference type="PROSITE" id="PS51918"/>
    </source>
</evidence>
<accession>A0A645C2K7</accession>
<dbReference type="SUPFAM" id="SSF102114">
    <property type="entry name" value="Radical SAM enzymes"/>
    <property type="match status" value="1"/>
</dbReference>
<dbReference type="Gene3D" id="3.20.20.70">
    <property type="entry name" value="Aldolase class I"/>
    <property type="match status" value="1"/>
</dbReference>
<keyword evidence="5" id="KW-0408">Iron</keyword>
<dbReference type="EMBL" id="VSSQ01024503">
    <property type="protein sequence ID" value="MPM72056.1"/>
    <property type="molecule type" value="Genomic_DNA"/>
</dbReference>
<dbReference type="AlphaFoldDB" id="A0A645C2K7"/>
<dbReference type="Pfam" id="PF04055">
    <property type="entry name" value="Radical_SAM"/>
    <property type="match status" value="1"/>
</dbReference>
<protein>
    <recommendedName>
        <fullName evidence="7">Radical SAM core domain-containing protein</fullName>
    </recommendedName>
</protein>
<evidence type="ECO:0000256" key="3">
    <source>
        <dbReference type="ARBA" id="ARBA00022691"/>
    </source>
</evidence>
<sequence length="215" mass="24887">MINLALEQKNNVGIAFTYNEPSIWYEYIWDVSKKAVDKNIDIVLVSNGYISKEPLKELLPYISAMNIDLKAFKDEYYKDVCKGDIKEVLENIKLCSEKTHVEITTLLVNGYNDSEEEVEELCKWIASVDKNIPVHFSRYIPSYQFKEEPTPVERVLKAKEIGDKYLNYVYIGNVPGINNNTYCPKCNELVIKREGYEIKDLRANGKCKSCDFNIK</sequence>
<proteinExistence type="predicted"/>
<organism evidence="8">
    <name type="scientific">bioreactor metagenome</name>
    <dbReference type="NCBI Taxonomy" id="1076179"/>
    <lineage>
        <taxon>unclassified sequences</taxon>
        <taxon>metagenomes</taxon>
        <taxon>ecological metagenomes</taxon>
    </lineage>
</organism>
<keyword evidence="2" id="KW-0004">4Fe-4S</keyword>
<dbReference type="CDD" id="cd01335">
    <property type="entry name" value="Radical_SAM"/>
    <property type="match status" value="1"/>
</dbReference>
<reference evidence="8" key="1">
    <citation type="submission" date="2019-08" db="EMBL/GenBank/DDBJ databases">
        <authorList>
            <person name="Kucharzyk K."/>
            <person name="Murdoch R.W."/>
            <person name="Higgins S."/>
            <person name="Loffler F."/>
        </authorList>
    </citation>
    <scope>NUCLEOTIDE SEQUENCE</scope>
</reference>
<comment type="caution">
    <text evidence="8">The sequence shown here is derived from an EMBL/GenBank/DDBJ whole genome shotgun (WGS) entry which is preliminary data.</text>
</comment>
<dbReference type="InterPro" id="IPR058240">
    <property type="entry name" value="rSAM_sf"/>
</dbReference>
<dbReference type="InterPro" id="IPR013785">
    <property type="entry name" value="Aldolase_TIM"/>
</dbReference>
<evidence type="ECO:0000256" key="2">
    <source>
        <dbReference type="ARBA" id="ARBA00022485"/>
    </source>
</evidence>
<name>A0A645C2K7_9ZZZZ</name>
<keyword evidence="3" id="KW-0949">S-adenosyl-L-methionine</keyword>
<dbReference type="PROSITE" id="PS51918">
    <property type="entry name" value="RADICAL_SAM"/>
    <property type="match status" value="1"/>
</dbReference>
<evidence type="ECO:0000256" key="5">
    <source>
        <dbReference type="ARBA" id="ARBA00023004"/>
    </source>
</evidence>
<comment type="cofactor">
    <cofactor evidence="1">
        <name>[4Fe-4S] cluster</name>
        <dbReference type="ChEBI" id="CHEBI:49883"/>
    </cofactor>
</comment>
<dbReference type="InterPro" id="IPR007197">
    <property type="entry name" value="rSAM"/>
</dbReference>
<dbReference type="GO" id="GO:0046872">
    <property type="term" value="F:metal ion binding"/>
    <property type="evidence" value="ECO:0007669"/>
    <property type="project" value="UniProtKB-KW"/>
</dbReference>
<keyword evidence="6" id="KW-0411">Iron-sulfur</keyword>
<keyword evidence="4" id="KW-0479">Metal-binding</keyword>
<dbReference type="GO" id="GO:0003824">
    <property type="term" value="F:catalytic activity"/>
    <property type="evidence" value="ECO:0007669"/>
    <property type="project" value="InterPro"/>
</dbReference>
<evidence type="ECO:0000256" key="4">
    <source>
        <dbReference type="ARBA" id="ARBA00022723"/>
    </source>
</evidence>
<dbReference type="InterPro" id="IPR034457">
    <property type="entry name" value="Organic_radical-activating"/>
</dbReference>
<dbReference type="GO" id="GO:0051539">
    <property type="term" value="F:4 iron, 4 sulfur cluster binding"/>
    <property type="evidence" value="ECO:0007669"/>
    <property type="project" value="UniProtKB-KW"/>
</dbReference>
<dbReference type="PANTHER" id="PTHR30352">
    <property type="entry name" value="PYRUVATE FORMATE-LYASE-ACTIVATING ENZYME"/>
    <property type="match status" value="1"/>
</dbReference>
<gene>
    <name evidence="8" type="ORF">SDC9_119029</name>
</gene>
<evidence type="ECO:0000256" key="1">
    <source>
        <dbReference type="ARBA" id="ARBA00001966"/>
    </source>
</evidence>
<dbReference type="PANTHER" id="PTHR30352:SF5">
    <property type="entry name" value="PYRUVATE FORMATE-LYASE 1-ACTIVATING ENZYME"/>
    <property type="match status" value="1"/>
</dbReference>
<evidence type="ECO:0000313" key="8">
    <source>
        <dbReference type="EMBL" id="MPM72056.1"/>
    </source>
</evidence>
<evidence type="ECO:0000256" key="6">
    <source>
        <dbReference type="ARBA" id="ARBA00023014"/>
    </source>
</evidence>
<feature type="domain" description="Radical SAM core" evidence="7">
    <location>
        <begin position="1"/>
        <end position="169"/>
    </location>
</feature>